<accession>A0ABN7SSA6</accession>
<organism evidence="2 3">
    <name type="scientific">Oikopleura dioica</name>
    <name type="common">Tunicate</name>
    <dbReference type="NCBI Taxonomy" id="34765"/>
    <lineage>
        <taxon>Eukaryota</taxon>
        <taxon>Metazoa</taxon>
        <taxon>Chordata</taxon>
        <taxon>Tunicata</taxon>
        <taxon>Appendicularia</taxon>
        <taxon>Copelata</taxon>
        <taxon>Oikopleuridae</taxon>
        <taxon>Oikopleura</taxon>
    </lineage>
</organism>
<evidence type="ECO:0000313" key="3">
    <source>
        <dbReference type="Proteomes" id="UP001158576"/>
    </source>
</evidence>
<feature type="chain" id="PRO_5045905641" evidence="1">
    <location>
        <begin position="16"/>
        <end position="170"/>
    </location>
</feature>
<evidence type="ECO:0000256" key="1">
    <source>
        <dbReference type="SAM" id="SignalP"/>
    </source>
</evidence>
<feature type="signal peptide" evidence="1">
    <location>
        <begin position="1"/>
        <end position="15"/>
    </location>
</feature>
<name>A0ABN7SSA6_OIKDI</name>
<dbReference type="EMBL" id="OU015566">
    <property type="protein sequence ID" value="CAG5104259.1"/>
    <property type="molecule type" value="Genomic_DNA"/>
</dbReference>
<protein>
    <submittedName>
        <fullName evidence="2">Oidioi.mRNA.OKI2018_I69.chr1.g1167.t1.cds</fullName>
    </submittedName>
</protein>
<proteinExistence type="predicted"/>
<evidence type="ECO:0000313" key="2">
    <source>
        <dbReference type="EMBL" id="CAG5104259.1"/>
    </source>
</evidence>
<reference evidence="2 3" key="1">
    <citation type="submission" date="2021-04" db="EMBL/GenBank/DDBJ databases">
        <authorList>
            <person name="Bliznina A."/>
        </authorList>
    </citation>
    <scope>NUCLEOTIDE SEQUENCE [LARGE SCALE GENOMIC DNA]</scope>
</reference>
<sequence length="170" mass="18517">MMKTFLFLFFGLAAAHDVPVPAWKLERVRDLSRSMSTNNVGTTLLLNALQIADFNAVPSFKAEQLEFPGARILIQRAADIGEELKITLAEADFSDEDLIIQEIERAGSEFYEAAEEMVSQDEGLSRMKRFTGLEVVVVGIVAGAVTCISTAIFTGSSCVSVRDINVNLPG</sequence>
<dbReference type="Proteomes" id="UP001158576">
    <property type="component" value="Chromosome 1"/>
</dbReference>
<keyword evidence="3" id="KW-1185">Reference proteome</keyword>
<gene>
    <name evidence="2" type="ORF">OKIOD_LOCUS9932</name>
</gene>
<keyword evidence="1" id="KW-0732">Signal</keyword>